<dbReference type="EMBL" id="FUYS01000009">
    <property type="protein sequence ID" value="SKB80889.1"/>
    <property type="molecule type" value="Genomic_DNA"/>
</dbReference>
<organism evidence="1 2">
    <name type="scientific">Parapedobacter luteus</name>
    <dbReference type="NCBI Taxonomy" id="623280"/>
    <lineage>
        <taxon>Bacteria</taxon>
        <taxon>Pseudomonadati</taxon>
        <taxon>Bacteroidota</taxon>
        <taxon>Sphingobacteriia</taxon>
        <taxon>Sphingobacteriales</taxon>
        <taxon>Sphingobacteriaceae</taxon>
        <taxon>Parapedobacter</taxon>
    </lineage>
</organism>
<reference evidence="1 2" key="1">
    <citation type="submission" date="2017-02" db="EMBL/GenBank/DDBJ databases">
        <authorList>
            <person name="Peterson S.W."/>
        </authorList>
    </citation>
    <scope>NUCLEOTIDE SEQUENCE [LARGE SCALE GENOMIC DNA]</scope>
    <source>
        <strain evidence="1 2">DSM 22899</strain>
    </source>
</reference>
<name>A0A1T5EAR4_9SPHI</name>
<dbReference type="AlphaFoldDB" id="A0A1T5EAR4"/>
<evidence type="ECO:0000313" key="1">
    <source>
        <dbReference type="EMBL" id="SKB80889.1"/>
    </source>
</evidence>
<keyword evidence="2" id="KW-1185">Reference proteome</keyword>
<dbReference type="OrthoDB" id="665435at2"/>
<dbReference type="Pfam" id="PF19781">
    <property type="entry name" value="DUF6266"/>
    <property type="match status" value="1"/>
</dbReference>
<gene>
    <name evidence="1" type="ORF">SAMN05660226_03205</name>
</gene>
<dbReference type="STRING" id="623280.SAMN05660226_03205"/>
<dbReference type="InterPro" id="IPR046233">
    <property type="entry name" value="DUF6266"/>
</dbReference>
<sequence>MAVFKNGPNGSFSGKVGSVVGYKWKGLDVIRGLPRKSHKPRSEARLANEQAMKVMMEALKPLTVFIRTSFRNVAEPLNMSAFNLALSLNKKQAIKGEYPHLEIDWSQFRTSQGNLPGAEAVNAEWTDGRLHISWQDNSGAEDAYGSDRLSILIYSHASGVWQNFLNETTRDAGACILPASANWTGTEIEVFLTFMSFGSERVSDSTHVHVAAE</sequence>
<dbReference type="Proteomes" id="UP000190541">
    <property type="component" value="Unassembled WGS sequence"/>
</dbReference>
<dbReference type="RefSeq" id="WP_139378732.1">
    <property type="nucleotide sequence ID" value="NZ_FUYS01000009.1"/>
</dbReference>
<protein>
    <submittedName>
        <fullName evidence="1">Uncharacterized protein</fullName>
    </submittedName>
</protein>
<accession>A0A1T5EAR4</accession>
<proteinExistence type="predicted"/>
<evidence type="ECO:0000313" key="2">
    <source>
        <dbReference type="Proteomes" id="UP000190541"/>
    </source>
</evidence>